<comment type="caution">
    <text evidence="2">The sequence shown here is derived from an EMBL/GenBank/DDBJ whole genome shotgun (WGS) entry which is preliminary data.</text>
</comment>
<feature type="transmembrane region" description="Helical" evidence="1">
    <location>
        <begin position="142"/>
        <end position="161"/>
    </location>
</feature>
<feature type="transmembrane region" description="Helical" evidence="1">
    <location>
        <begin position="167"/>
        <end position="188"/>
    </location>
</feature>
<feature type="transmembrane region" description="Helical" evidence="1">
    <location>
        <begin position="106"/>
        <end position="130"/>
    </location>
</feature>
<accession>A0A1J7CEE1</accession>
<keyword evidence="1" id="KW-1133">Transmembrane helix</keyword>
<dbReference type="PANTHER" id="PTHR36833">
    <property type="entry name" value="SLR0610 PROTEIN-RELATED"/>
    <property type="match status" value="1"/>
</dbReference>
<keyword evidence="3" id="KW-1185">Reference proteome</keyword>
<dbReference type="STRING" id="1428644.BIV57_07740"/>
<evidence type="ECO:0008006" key="4">
    <source>
        <dbReference type="Google" id="ProtNLM"/>
    </source>
</evidence>
<protein>
    <recommendedName>
        <fullName evidence="4">ABC transporter permease</fullName>
    </recommendedName>
</protein>
<dbReference type="PANTHER" id="PTHR36833:SF1">
    <property type="entry name" value="INTEGRAL MEMBRANE TRANSPORT PROTEIN"/>
    <property type="match status" value="1"/>
</dbReference>
<organism evidence="2 3">
    <name type="scientific">Mangrovactinospora gilvigrisea</name>
    <dbReference type="NCBI Taxonomy" id="1428644"/>
    <lineage>
        <taxon>Bacteria</taxon>
        <taxon>Bacillati</taxon>
        <taxon>Actinomycetota</taxon>
        <taxon>Actinomycetes</taxon>
        <taxon>Kitasatosporales</taxon>
        <taxon>Streptomycetaceae</taxon>
        <taxon>Mangrovactinospora</taxon>
    </lineage>
</organism>
<dbReference type="AlphaFoldDB" id="A0A1J7CEE1"/>
<sequence length="260" mass="26857">MHTLRILAALQSAALRRALAHRADFAFELVLAVVGGVSSLAALGAVYSRTRALGGWDPASAVVLLGTFQIVSGLRSALVEPNLAWFHQRLRDGRFDQVLTQPASSLLLATLGGCAPAALLQSAAGVLVVAGGVAAEPAPPSVAAVAVWLLLTASASAVMWATRTLVAAVGFWALGLALDSVYSATWQFGRYPVQLYRRPLDLVLTYALPVGLIATVPASALVRDASLLTAATALAATAALCALTAATWSRGLRRYTGATS</sequence>
<feature type="transmembrane region" description="Helical" evidence="1">
    <location>
        <begin position="59"/>
        <end position="78"/>
    </location>
</feature>
<name>A0A1J7CEE1_9ACTN</name>
<evidence type="ECO:0000313" key="3">
    <source>
        <dbReference type="Proteomes" id="UP000243342"/>
    </source>
</evidence>
<reference evidence="2 3" key="1">
    <citation type="submission" date="2016-10" db="EMBL/GenBank/DDBJ databases">
        <title>Genome sequence of Streptomyces gilvigriseus MUSC 26.</title>
        <authorList>
            <person name="Lee L.-H."/>
            <person name="Ser H.-L."/>
        </authorList>
    </citation>
    <scope>NUCLEOTIDE SEQUENCE [LARGE SCALE GENOMIC DNA]</scope>
    <source>
        <strain evidence="2 3">MUSC 26</strain>
    </source>
</reference>
<proteinExistence type="predicted"/>
<dbReference type="RefSeq" id="WP_071655967.1">
    <property type="nucleotide sequence ID" value="NZ_MLCF01000032.1"/>
</dbReference>
<dbReference type="EMBL" id="MLCF01000032">
    <property type="protein sequence ID" value="OIV38050.1"/>
    <property type="molecule type" value="Genomic_DNA"/>
</dbReference>
<evidence type="ECO:0000256" key="1">
    <source>
        <dbReference type="SAM" id="Phobius"/>
    </source>
</evidence>
<feature type="transmembrane region" description="Helical" evidence="1">
    <location>
        <begin position="30"/>
        <end position="47"/>
    </location>
</feature>
<keyword evidence="1" id="KW-0472">Membrane</keyword>
<gene>
    <name evidence="2" type="ORF">BIV57_07740</name>
</gene>
<feature type="transmembrane region" description="Helical" evidence="1">
    <location>
        <begin position="227"/>
        <end position="248"/>
    </location>
</feature>
<keyword evidence="1" id="KW-0812">Transmembrane</keyword>
<dbReference type="Pfam" id="PF06182">
    <property type="entry name" value="ABC2_membrane_6"/>
    <property type="match status" value="1"/>
</dbReference>
<evidence type="ECO:0000313" key="2">
    <source>
        <dbReference type="EMBL" id="OIV38050.1"/>
    </source>
</evidence>
<feature type="transmembrane region" description="Helical" evidence="1">
    <location>
        <begin position="200"/>
        <end position="221"/>
    </location>
</feature>
<dbReference type="InterPro" id="IPR010390">
    <property type="entry name" value="ABC-2_transporter-like"/>
</dbReference>
<dbReference type="Proteomes" id="UP000243342">
    <property type="component" value="Unassembled WGS sequence"/>
</dbReference>
<dbReference type="OrthoDB" id="9788195at2"/>